<dbReference type="EMBL" id="AWWV01008418">
    <property type="protein sequence ID" value="OMO90723.1"/>
    <property type="molecule type" value="Genomic_DNA"/>
</dbReference>
<dbReference type="Gramene" id="OMO90723">
    <property type="protein sequence ID" value="OMO90723"/>
    <property type="gene ID" value="CCACVL1_07309"/>
</dbReference>
<dbReference type="Proteomes" id="UP000188268">
    <property type="component" value="Unassembled WGS sequence"/>
</dbReference>
<comment type="caution">
    <text evidence="1">The sequence shown here is derived from an EMBL/GenBank/DDBJ whole genome shotgun (WGS) entry which is preliminary data.</text>
</comment>
<protein>
    <submittedName>
        <fullName evidence="1">Uncharacterized protein</fullName>
    </submittedName>
</protein>
<reference evidence="1 2" key="1">
    <citation type="submission" date="2013-09" db="EMBL/GenBank/DDBJ databases">
        <title>Corchorus capsularis genome sequencing.</title>
        <authorList>
            <person name="Alam M."/>
            <person name="Haque M.S."/>
            <person name="Islam M.S."/>
            <person name="Emdad E.M."/>
            <person name="Islam M.M."/>
            <person name="Ahmed B."/>
            <person name="Halim A."/>
            <person name="Hossen Q.M.M."/>
            <person name="Hossain M.Z."/>
            <person name="Ahmed R."/>
            <person name="Khan M.M."/>
            <person name="Islam R."/>
            <person name="Rashid M.M."/>
            <person name="Khan S.A."/>
            <person name="Rahman M.S."/>
            <person name="Alam M."/>
        </authorList>
    </citation>
    <scope>NUCLEOTIDE SEQUENCE [LARGE SCALE GENOMIC DNA]</scope>
    <source>
        <strain evidence="2">cv. CVL-1</strain>
        <tissue evidence="1">Whole seedling</tissue>
    </source>
</reference>
<sequence>MAEPEPIGWPRCYTPSSPLKTSPLSAVTIPSLLKTNMAFEFSFILH</sequence>
<proteinExistence type="predicted"/>
<gene>
    <name evidence="1" type="ORF">CCACVL1_07309</name>
</gene>
<dbReference type="AlphaFoldDB" id="A0A1R3J7A1"/>
<name>A0A1R3J7A1_COCAP</name>
<evidence type="ECO:0000313" key="2">
    <source>
        <dbReference type="Proteomes" id="UP000188268"/>
    </source>
</evidence>
<evidence type="ECO:0000313" key="1">
    <source>
        <dbReference type="EMBL" id="OMO90723.1"/>
    </source>
</evidence>
<accession>A0A1R3J7A1</accession>
<keyword evidence="2" id="KW-1185">Reference proteome</keyword>
<organism evidence="1 2">
    <name type="scientific">Corchorus capsularis</name>
    <name type="common">Jute</name>
    <dbReference type="NCBI Taxonomy" id="210143"/>
    <lineage>
        <taxon>Eukaryota</taxon>
        <taxon>Viridiplantae</taxon>
        <taxon>Streptophyta</taxon>
        <taxon>Embryophyta</taxon>
        <taxon>Tracheophyta</taxon>
        <taxon>Spermatophyta</taxon>
        <taxon>Magnoliopsida</taxon>
        <taxon>eudicotyledons</taxon>
        <taxon>Gunneridae</taxon>
        <taxon>Pentapetalae</taxon>
        <taxon>rosids</taxon>
        <taxon>malvids</taxon>
        <taxon>Malvales</taxon>
        <taxon>Malvaceae</taxon>
        <taxon>Grewioideae</taxon>
        <taxon>Apeibeae</taxon>
        <taxon>Corchorus</taxon>
    </lineage>
</organism>